<keyword evidence="1" id="KW-0732">Signal</keyword>
<protein>
    <submittedName>
        <fullName evidence="2">Uncharacterized protein</fullName>
    </submittedName>
</protein>
<reference evidence="2 3" key="1">
    <citation type="submission" date="2016-10" db="EMBL/GenBank/DDBJ databases">
        <authorList>
            <person name="de Groot N.N."/>
        </authorList>
    </citation>
    <scope>NUCLEOTIDE SEQUENCE [LARGE SCALE GENOMIC DNA]</scope>
    <source>
        <strain evidence="2 3">CGMCC 4.6533</strain>
    </source>
</reference>
<feature type="chain" id="PRO_5011626731" evidence="1">
    <location>
        <begin position="31"/>
        <end position="289"/>
    </location>
</feature>
<name>A0A1G8QFK8_9ACTN</name>
<dbReference type="Pfam" id="PF17660">
    <property type="entry name" value="BTRD1"/>
    <property type="match status" value="3"/>
</dbReference>
<keyword evidence="3" id="KW-1185">Reference proteome</keyword>
<evidence type="ECO:0000256" key="1">
    <source>
        <dbReference type="SAM" id="SignalP"/>
    </source>
</evidence>
<gene>
    <name evidence="2" type="ORF">SAMN05421869_108230</name>
</gene>
<accession>A0A1G8QFK8</accession>
<dbReference type="AlphaFoldDB" id="A0A1G8QFK8"/>
<feature type="signal peptide" evidence="1">
    <location>
        <begin position="1"/>
        <end position="30"/>
    </location>
</feature>
<dbReference type="EMBL" id="FNDJ01000008">
    <property type="protein sequence ID" value="SDJ03552.1"/>
    <property type="molecule type" value="Genomic_DNA"/>
</dbReference>
<organism evidence="2 3">
    <name type="scientific">Nonomuraea jiangxiensis</name>
    <dbReference type="NCBI Taxonomy" id="633440"/>
    <lineage>
        <taxon>Bacteria</taxon>
        <taxon>Bacillati</taxon>
        <taxon>Actinomycetota</taxon>
        <taxon>Actinomycetes</taxon>
        <taxon>Streptosporangiales</taxon>
        <taxon>Streptosporangiaceae</taxon>
        <taxon>Nonomuraea</taxon>
    </lineage>
</organism>
<dbReference type="RefSeq" id="WP_090933196.1">
    <property type="nucleotide sequence ID" value="NZ_FNDJ01000008.1"/>
</dbReference>
<proteinExistence type="predicted"/>
<dbReference type="InterPro" id="IPR049511">
    <property type="entry name" value="PGH-like_rpt"/>
</dbReference>
<evidence type="ECO:0000313" key="3">
    <source>
        <dbReference type="Proteomes" id="UP000199202"/>
    </source>
</evidence>
<evidence type="ECO:0000313" key="2">
    <source>
        <dbReference type="EMBL" id="SDJ03552.1"/>
    </source>
</evidence>
<sequence length="289" mass="30477">MRNAKKVAVLTAAVATATAPLLALATPAMAAQPATTAQTVQNQPLEWLSLDALSGSALIQRVKELAGKGYVPTALNVSNAANPQYTTLWIKDATRKVNVLQGLSATDLPKRIQEQVAGGFQPKLISGTGSGPGAVFGVVFEKTTQLAKSQLSMSKETFTKVNTEFTAAGYSLASLDVYGTVEKPLYAAVWVAGGATGTVQVTLGQTVEQRGKELLDKAKQGLRPVLMAVEPGKLYTTVWSKGSSTGLKEYLNLSKVTYTLKSAQLKALGYQPQILSSEDGVIASIWSKS</sequence>
<dbReference type="OrthoDB" id="3524282at2"/>
<dbReference type="Proteomes" id="UP000199202">
    <property type="component" value="Unassembled WGS sequence"/>
</dbReference>